<comment type="subcellular location">
    <subcellularLocation>
        <location evidence="1">Nucleus</location>
    </subcellularLocation>
</comment>
<dbReference type="FunFam" id="3.30.160.60:FF:001480">
    <property type="entry name" value="Si:cabz01071911.3"/>
    <property type="match status" value="1"/>
</dbReference>
<dbReference type="Pfam" id="PF00096">
    <property type="entry name" value="zf-C2H2"/>
    <property type="match status" value="4"/>
</dbReference>
<feature type="domain" description="C2H2-type" evidence="13">
    <location>
        <begin position="468"/>
        <end position="495"/>
    </location>
</feature>
<dbReference type="SMART" id="SM00355">
    <property type="entry name" value="ZnF_C2H2"/>
    <property type="match status" value="9"/>
</dbReference>
<dbReference type="GO" id="GO:0005634">
    <property type="term" value="C:nucleus"/>
    <property type="evidence" value="ECO:0007669"/>
    <property type="project" value="UniProtKB-SubCell"/>
</dbReference>
<evidence type="ECO:0000256" key="4">
    <source>
        <dbReference type="ARBA" id="ARBA00022737"/>
    </source>
</evidence>
<protein>
    <submittedName>
        <fullName evidence="14">Gastrula zinc finger protein XlCGF57.1-like</fullName>
    </submittedName>
</protein>
<evidence type="ECO:0000256" key="1">
    <source>
        <dbReference type="ARBA" id="ARBA00004123"/>
    </source>
</evidence>
<comment type="similarity">
    <text evidence="2">Belongs to the krueppel C2H2-type zinc-finger protein family.</text>
</comment>
<dbReference type="Ensembl" id="ENSHCOT00000002552.1">
    <property type="protein sequence ID" value="ENSHCOP00000021854.1"/>
    <property type="gene ID" value="ENSHCOG00000009029.1"/>
</dbReference>
<feature type="domain" description="C2H2-type" evidence="13">
    <location>
        <begin position="440"/>
        <end position="467"/>
    </location>
</feature>
<dbReference type="Pfam" id="PF13912">
    <property type="entry name" value="zf-C2H2_6"/>
    <property type="match status" value="2"/>
</dbReference>
<keyword evidence="8" id="KW-0238">DNA-binding</keyword>
<dbReference type="FunFam" id="3.30.160.60:FF:000100">
    <property type="entry name" value="Zinc finger 45-like"/>
    <property type="match status" value="2"/>
</dbReference>
<evidence type="ECO:0000256" key="2">
    <source>
        <dbReference type="ARBA" id="ARBA00006991"/>
    </source>
</evidence>
<feature type="domain" description="C2H2-type" evidence="13">
    <location>
        <begin position="496"/>
        <end position="523"/>
    </location>
</feature>
<feature type="domain" description="C2H2-type" evidence="13">
    <location>
        <begin position="524"/>
        <end position="551"/>
    </location>
</feature>
<dbReference type="PANTHER" id="PTHR23235:SF142">
    <property type="entry name" value="ZINC FINGER PROTEIN 384"/>
    <property type="match status" value="1"/>
</dbReference>
<dbReference type="AlphaFoldDB" id="A0A3Q2YUZ4"/>
<dbReference type="OMA" id="PHCCRVC"/>
<evidence type="ECO:0000256" key="10">
    <source>
        <dbReference type="ARBA" id="ARBA00023242"/>
    </source>
</evidence>
<sequence length="595" mass="66475">MRSCQVTKATRKSPCLRFVCFVVQMAAEEKEKKGLVRRRPELGGRDREKSLRAAVERQLSAAAERVVRLLQERPSSGGRQLRRMVMDAVAAAVERIFSEYQAVAAGAGAGAEVEPSTPERDCPAGLPAHDGPRDVGGKPHRCRVCGKSFGRKGFLMRHVDNHAEDTEPACGLCGVRATCGEDLRPHLQMHRDSNRTCDACGKKFPSARARETHRQLHAGAAPFSCQVGSKQLDQKTNMTTRALTPFPPPTQNAQSPRTTSGTDDHVPTAPMSPHQDHAADSTVDPSHRRGQQQEADPSGCRLPDRLGEHVQDAVRERVGEERFQDRVEDGGPECVRTFQKADRSSHSLQVEGQDRSGGAIEEQIQDGVEDRVQDRREKCDLPFPKSSPASSYGERHKGFPRRGALDRQPFICEFCGKTFTEKAALKRHLKRHTGGRPRVHGCDECGKKFTMSQHLHVHKRIHTGEKPYACRVCGKTFRQVGNLDAHAKIHTGEKAFVCSLCGKSFRQKISLETHERFHRKDKVFACHACDKSFVQKVDLKRHMLTHSGEKPHVCRICHKRYQEKRSLEAHMKVHAAAAAAHDADKRPERQDLLEL</sequence>
<dbReference type="PANTHER" id="PTHR23235">
    <property type="entry name" value="KRUEPPEL-LIKE TRANSCRIPTION FACTOR"/>
    <property type="match status" value="1"/>
</dbReference>
<dbReference type="InterPro" id="IPR036236">
    <property type="entry name" value="Znf_C2H2_sf"/>
</dbReference>
<dbReference type="FunFam" id="3.30.160.60:FF:001498">
    <property type="entry name" value="Zinc finger protein 404"/>
    <property type="match status" value="1"/>
</dbReference>
<keyword evidence="7" id="KW-0805">Transcription regulation</keyword>
<feature type="domain" description="C2H2-type" evidence="13">
    <location>
        <begin position="140"/>
        <end position="167"/>
    </location>
</feature>
<evidence type="ECO:0000256" key="11">
    <source>
        <dbReference type="PROSITE-ProRule" id="PRU00042"/>
    </source>
</evidence>
<dbReference type="GeneTree" id="ENSGT00950000183052"/>
<feature type="domain" description="C2H2-type" evidence="13">
    <location>
        <begin position="410"/>
        <end position="437"/>
    </location>
</feature>
<feature type="domain" description="C2H2-type" evidence="13">
    <location>
        <begin position="552"/>
        <end position="579"/>
    </location>
</feature>
<keyword evidence="4" id="KW-0677">Repeat</keyword>
<evidence type="ECO:0000256" key="7">
    <source>
        <dbReference type="ARBA" id="ARBA00023015"/>
    </source>
</evidence>
<reference evidence="14" key="1">
    <citation type="submission" date="2025-08" db="UniProtKB">
        <authorList>
            <consortium name="Ensembl"/>
        </authorList>
    </citation>
    <scope>IDENTIFICATION</scope>
</reference>
<keyword evidence="3" id="KW-0479">Metal-binding</keyword>
<evidence type="ECO:0000259" key="13">
    <source>
        <dbReference type="PROSITE" id="PS50157"/>
    </source>
</evidence>
<accession>A0A3Q2YUZ4</accession>
<feature type="region of interest" description="Disordered" evidence="12">
    <location>
        <begin position="240"/>
        <end position="304"/>
    </location>
</feature>
<keyword evidence="15" id="KW-1185">Reference proteome</keyword>
<dbReference type="FunFam" id="3.30.160.60:FF:000161">
    <property type="entry name" value="Zinc finger protein 366"/>
    <property type="match status" value="1"/>
</dbReference>
<dbReference type="Proteomes" id="UP000264820">
    <property type="component" value="Unplaced"/>
</dbReference>
<dbReference type="InterPro" id="IPR013087">
    <property type="entry name" value="Znf_C2H2_type"/>
</dbReference>
<keyword evidence="9" id="KW-0804">Transcription</keyword>
<evidence type="ECO:0000256" key="5">
    <source>
        <dbReference type="ARBA" id="ARBA00022771"/>
    </source>
</evidence>
<reference evidence="14" key="2">
    <citation type="submission" date="2025-09" db="UniProtKB">
        <authorList>
            <consortium name="Ensembl"/>
        </authorList>
    </citation>
    <scope>IDENTIFICATION</scope>
</reference>
<keyword evidence="10" id="KW-0539">Nucleus</keyword>
<evidence type="ECO:0000256" key="6">
    <source>
        <dbReference type="ARBA" id="ARBA00022833"/>
    </source>
</evidence>
<dbReference type="PROSITE" id="PS50157">
    <property type="entry name" value="ZINC_FINGER_C2H2_2"/>
    <property type="match status" value="8"/>
</dbReference>
<evidence type="ECO:0000313" key="14">
    <source>
        <dbReference type="Ensembl" id="ENSHCOP00000021854.1"/>
    </source>
</evidence>
<dbReference type="FunFam" id="3.30.160.60:FF:000624">
    <property type="entry name" value="zinc finger protein 697"/>
    <property type="match status" value="1"/>
</dbReference>
<evidence type="ECO:0000256" key="8">
    <source>
        <dbReference type="ARBA" id="ARBA00023125"/>
    </source>
</evidence>
<evidence type="ECO:0000256" key="12">
    <source>
        <dbReference type="SAM" id="MobiDB-lite"/>
    </source>
</evidence>
<dbReference type="FunFam" id="3.30.160.60:FF:001370">
    <property type="entry name" value="Zinc finger protein"/>
    <property type="match status" value="1"/>
</dbReference>
<evidence type="ECO:0000313" key="15">
    <source>
        <dbReference type="Proteomes" id="UP000264820"/>
    </source>
</evidence>
<feature type="region of interest" description="Disordered" evidence="12">
    <location>
        <begin position="376"/>
        <end position="400"/>
    </location>
</feature>
<dbReference type="GO" id="GO:0008270">
    <property type="term" value="F:zinc ion binding"/>
    <property type="evidence" value="ECO:0007669"/>
    <property type="project" value="UniProtKB-KW"/>
</dbReference>
<feature type="compositionally biased region" description="Polar residues" evidence="12">
    <location>
        <begin position="251"/>
        <end position="261"/>
    </location>
</feature>
<dbReference type="Pfam" id="PF13894">
    <property type="entry name" value="zf-C2H2_4"/>
    <property type="match status" value="1"/>
</dbReference>
<name>A0A3Q2YUZ4_HIPCM</name>
<dbReference type="SUPFAM" id="SSF57667">
    <property type="entry name" value="beta-beta-alpha zinc fingers"/>
    <property type="match status" value="6"/>
</dbReference>
<proteinExistence type="inferred from homology"/>
<dbReference type="GO" id="GO:0000978">
    <property type="term" value="F:RNA polymerase II cis-regulatory region sequence-specific DNA binding"/>
    <property type="evidence" value="ECO:0007669"/>
    <property type="project" value="TreeGrafter"/>
</dbReference>
<keyword evidence="6" id="KW-0862">Zinc</keyword>
<evidence type="ECO:0000256" key="3">
    <source>
        <dbReference type="ARBA" id="ARBA00022723"/>
    </source>
</evidence>
<dbReference type="PROSITE" id="PS00028">
    <property type="entry name" value="ZINC_FINGER_C2H2_1"/>
    <property type="match status" value="8"/>
</dbReference>
<keyword evidence="5 11" id="KW-0863">Zinc-finger</keyword>
<dbReference type="Gene3D" id="3.30.160.60">
    <property type="entry name" value="Classic Zinc Finger"/>
    <property type="match status" value="8"/>
</dbReference>
<feature type="domain" description="C2H2-type" evidence="13">
    <location>
        <begin position="195"/>
        <end position="222"/>
    </location>
</feature>
<dbReference type="GO" id="GO:0000981">
    <property type="term" value="F:DNA-binding transcription factor activity, RNA polymerase II-specific"/>
    <property type="evidence" value="ECO:0007669"/>
    <property type="project" value="TreeGrafter"/>
</dbReference>
<organism evidence="14 15">
    <name type="scientific">Hippocampus comes</name>
    <name type="common">Tiger tail seahorse</name>
    <dbReference type="NCBI Taxonomy" id="109280"/>
    <lineage>
        <taxon>Eukaryota</taxon>
        <taxon>Metazoa</taxon>
        <taxon>Chordata</taxon>
        <taxon>Craniata</taxon>
        <taxon>Vertebrata</taxon>
        <taxon>Euteleostomi</taxon>
        <taxon>Actinopterygii</taxon>
        <taxon>Neopterygii</taxon>
        <taxon>Teleostei</taxon>
        <taxon>Neoteleostei</taxon>
        <taxon>Acanthomorphata</taxon>
        <taxon>Syngnathiaria</taxon>
        <taxon>Syngnathiformes</taxon>
        <taxon>Syngnathoidei</taxon>
        <taxon>Syngnathidae</taxon>
        <taxon>Hippocampus</taxon>
    </lineage>
</organism>
<evidence type="ECO:0000256" key="9">
    <source>
        <dbReference type="ARBA" id="ARBA00023163"/>
    </source>
</evidence>